<name>A0A382K159_9ZZZZ</name>
<sequence>VTDCGGEEVRGCTGVPAGGVGLWRRFRHSGTNRDYDCFNNHFDCGTNGDSGTDHYDCGTNHYDFTNHDSGTNHCYFTNHDS</sequence>
<feature type="non-terminal residue" evidence="1">
    <location>
        <position position="1"/>
    </location>
</feature>
<gene>
    <name evidence="1" type="ORF">METZ01_LOCUS269691</name>
</gene>
<dbReference type="AlphaFoldDB" id="A0A382K159"/>
<reference evidence="1" key="1">
    <citation type="submission" date="2018-05" db="EMBL/GenBank/DDBJ databases">
        <authorList>
            <person name="Lanie J.A."/>
            <person name="Ng W.-L."/>
            <person name="Kazmierczak K.M."/>
            <person name="Andrzejewski T.M."/>
            <person name="Davidsen T.M."/>
            <person name="Wayne K.J."/>
            <person name="Tettelin H."/>
            <person name="Glass J.I."/>
            <person name="Rusch D."/>
            <person name="Podicherti R."/>
            <person name="Tsui H.-C.T."/>
            <person name="Winkler M.E."/>
        </authorList>
    </citation>
    <scope>NUCLEOTIDE SEQUENCE</scope>
</reference>
<feature type="non-terminal residue" evidence="1">
    <location>
        <position position="81"/>
    </location>
</feature>
<protein>
    <submittedName>
        <fullName evidence="1">Uncharacterized protein</fullName>
    </submittedName>
</protein>
<evidence type="ECO:0000313" key="1">
    <source>
        <dbReference type="EMBL" id="SVC16837.1"/>
    </source>
</evidence>
<dbReference type="EMBL" id="UINC01077069">
    <property type="protein sequence ID" value="SVC16837.1"/>
    <property type="molecule type" value="Genomic_DNA"/>
</dbReference>
<organism evidence="1">
    <name type="scientific">marine metagenome</name>
    <dbReference type="NCBI Taxonomy" id="408172"/>
    <lineage>
        <taxon>unclassified sequences</taxon>
        <taxon>metagenomes</taxon>
        <taxon>ecological metagenomes</taxon>
    </lineage>
</organism>
<proteinExistence type="predicted"/>
<accession>A0A382K159</accession>